<dbReference type="PANTHER" id="PTHR12526">
    <property type="entry name" value="GLYCOSYLTRANSFERASE"/>
    <property type="match status" value="1"/>
</dbReference>
<evidence type="ECO:0000313" key="2">
    <source>
        <dbReference type="EMBL" id="OAD91207.1"/>
    </source>
</evidence>
<dbReference type="Pfam" id="PF00534">
    <property type="entry name" value="Glycos_transf_1"/>
    <property type="match status" value="1"/>
</dbReference>
<protein>
    <recommendedName>
        <fullName evidence="1">Glycosyl transferase family 1 domain-containing protein</fullName>
    </recommendedName>
</protein>
<dbReference type="CDD" id="cd03801">
    <property type="entry name" value="GT4_PimA-like"/>
    <property type="match status" value="1"/>
</dbReference>
<dbReference type="OrthoDB" id="832722at2"/>
<keyword evidence="3" id="KW-1185">Reference proteome</keyword>
<evidence type="ECO:0000259" key="1">
    <source>
        <dbReference type="Pfam" id="PF00534"/>
    </source>
</evidence>
<comment type="caution">
    <text evidence="2">The sequence shown here is derived from an EMBL/GenBank/DDBJ whole genome shotgun (WGS) entry which is preliminary data.</text>
</comment>
<dbReference type="GO" id="GO:0016757">
    <property type="term" value="F:glycosyltransferase activity"/>
    <property type="evidence" value="ECO:0007669"/>
    <property type="project" value="InterPro"/>
</dbReference>
<gene>
    <name evidence="2" type="ORF">A7A78_12975</name>
</gene>
<dbReference type="Gene3D" id="3.40.50.2000">
    <property type="entry name" value="Glycogen Phosphorylase B"/>
    <property type="match status" value="2"/>
</dbReference>
<accession>A0A1A9LDQ7</accession>
<proteinExistence type="predicted"/>
<dbReference type="AlphaFoldDB" id="A0A1A9LDQ7"/>
<dbReference type="STRING" id="1385699.A7A78_12975"/>
<reference evidence="2 3" key="1">
    <citation type="submission" date="2016-05" db="EMBL/GenBank/DDBJ databases">
        <title>Genome sequencing of Vitellibacter soesokkakensis RSSK-12.</title>
        <authorList>
            <person name="Thevarajoo S."/>
            <person name="Selvaratnam C."/>
            <person name="Goh K.M."/>
            <person name="Chan K.-G."/>
            <person name="Chong C.S."/>
        </authorList>
    </citation>
    <scope>NUCLEOTIDE SEQUENCE [LARGE SCALE GENOMIC DNA]</scope>
    <source>
        <strain evidence="2 3">RSSK-12</strain>
    </source>
</reference>
<name>A0A1A9LDQ7_9FLAO</name>
<feature type="domain" description="Glycosyl transferase family 1" evidence="1">
    <location>
        <begin position="210"/>
        <end position="370"/>
    </location>
</feature>
<organism evidence="2 3">
    <name type="scientific">Aequorivita soesokkakensis</name>
    <dbReference type="NCBI Taxonomy" id="1385699"/>
    <lineage>
        <taxon>Bacteria</taxon>
        <taxon>Pseudomonadati</taxon>
        <taxon>Bacteroidota</taxon>
        <taxon>Flavobacteriia</taxon>
        <taxon>Flavobacteriales</taxon>
        <taxon>Flavobacteriaceae</taxon>
        <taxon>Aequorivita</taxon>
    </lineage>
</organism>
<sequence length="389" mass="44452">MRIGIVLSSTPAYSETFFRSKIEGLIRNGFEVILYCQKKDKKFNLCPVVVGPQVSSNPLLQGFYFIKEYLLLLFYLKRVLKYIKLEKKEGSTLSQILKKIYLNAHLLKAELDWLHFGFATQAIGSETVAKAINAKMAVSFRGFDINVYPIKNPGCYAKLWKHIDKVHSISNYLLLKVQHMGLNENVPFAIITPAVQLDLLPKTDCIEIPKTLKIVTIARLNWIKGLDLAIAAMKILKKKEIDFEYSIIGDGDQKQTERYKYMVHEFGLQNEVVFCGKMTHRDTLEELKKADIYIQPSLNEGFCNAVLEAQAMGKLCIVSNKGGLPENIVDGKTGWIFPDYSAQCLADTMLRVLSLSNNEKQLISENARKRVEKEFNIEKQQQEFLNFYN</sequence>
<dbReference type="RefSeq" id="WP_068762018.1">
    <property type="nucleotide sequence ID" value="NZ_LXIE01000022.1"/>
</dbReference>
<dbReference type="EMBL" id="LXIE01000022">
    <property type="protein sequence ID" value="OAD91207.1"/>
    <property type="molecule type" value="Genomic_DNA"/>
</dbReference>
<dbReference type="SUPFAM" id="SSF53756">
    <property type="entry name" value="UDP-Glycosyltransferase/glycogen phosphorylase"/>
    <property type="match status" value="1"/>
</dbReference>
<evidence type="ECO:0000313" key="3">
    <source>
        <dbReference type="Proteomes" id="UP000077552"/>
    </source>
</evidence>
<dbReference type="InterPro" id="IPR001296">
    <property type="entry name" value="Glyco_trans_1"/>
</dbReference>
<dbReference type="Proteomes" id="UP000077552">
    <property type="component" value="Unassembled WGS sequence"/>
</dbReference>